<dbReference type="Proteomes" id="UP000002279">
    <property type="component" value="Chromosome 18"/>
</dbReference>
<dbReference type="OMA" id="WMSANAD"/>
<name>A0A6I8NTL8_ORNAN</name>
<dbReference type="SMART" id="SM00406">
    <property type="entry name" value="IGv"/>
    <property type="match status" value="1"/>
</dbReference>
<accession>A0A6I8NTL8</accession>
<dbReference type="SUPFAM" id="SSF48726">
    <property type="entry name" value="Immunoglobulin"/>
    <property type="match status" value="1"/>
</dbReference>
<dbReference type="FunFam" id="2.60.40.10:FF:002014">
    <property type="entry name" value="Ig kappa chain C region, A allele"/>
    <property type="match status" value="1"/>
</dbReference>
<dbReference type="InterPro" id="IPR050150">
    <property type="entry name" value="IgV_Light_Chain"/>
</dbReference>
<dbReference type="Pfam" id="PF07686">
    <property type="entry name" value="V-set"/>
    <property type="match status" value="1"/>
</dbReference>
<dbReference type="GO" id="GO:0006955">
    <property type="term" value="P:immune response"/>
    <property type="evidence" value="ECO:0000318"/>
    <property type="project" value="GO_Central"/>
</dbReference>
<dbReference type="GO" id="GO:0019814">
    <property type="term" value="C:immunoglobulin complex"/>
    <property type="evidence" value="ECO:0000318"/>
    <property type="project" value="GO_Central"/>
</dbReference>
<dbReference type="InterPro" id="IPR036179">
    <property type="entry name" value="Ig-like_dom_sf"/>
</dbReference>
<dbReference type="FunCoup" id="A0A6I8NTL8">
    <property type="interactions" value="453"/>
</dbReference>
<dbReference type="Ensembl" id="ENSOANT00000075255.1">
    <property type="protein sequence ID" value="ENSOANP00000044619.1"/>
    <property type="gene ID" value="ENSOANG00000037823.1"/>
</dbReference>
<dbReference type="GeneTree" id="ENSGT00940000153770"/>
<dbReference type="InterPro" id="IPR003599">
    <property type="entry name" value="Ig_sub"/>
</dbReference>
<keyword evidence="3" id="KW-1185">Reference proteome</keyword>
<evidence type="ECO:0000313" key="2">
    <source>
        <dbReference type="Ensembl" id="ENSOANP00000044619.1"/>
    </source>
</evidence>
<evidence type="ECO:0000259" key="1">
    <source>
        <dbReference type="PROSITE" id="PS50835"/>
    </source>
</evidence>
<proteinExistence type="predicted"/>
<dbReference type="PANTHER" id="PTHR23267">
    <property type="entry name" value="IMMUNOGLOBULIN LIGHT CHAIN"/>
    <property type="match status" value="1"/>
</dbReference>
<dbReference type="InParanoid" id="A0A6I8NTL8"/>
<organism evidence="2 3">
    <name type="scientific">Ornithorhynchus anatinus</name>
    <name type="common">Duckbill platypus</name>
    <dbReference type="NCBI Taxonomy" id="9258"/>
    <lineage>
        <taxon>Eukaryota</taxon>
        <taxon>Metazoa</taxon>
        <taxon>Chordata</taxon>
        <taxon>Craniata</taxon>
        <taxon>Vertebrata</taxon>
        <taxon>Euteleostomi</taxon>
        <taxon>Mammalia</taxon>
        <taxon>Monotremata</taxon>
        <taxon>Ornithorhynchidae</taxon>
        <taxon>Ornithorhynchus</taxon>
    </lineage>
</organism>
<feature type="domain" description="Ig-like" evidence="1">
    <location>
        <begin position="40"/>
        <end position="132"/>
    </location>
</feature>
<dbReference type="SMART" id="SM00409">
    <property type="entry name" value="IG"/>
    <property type="match status" value="1"/>
</dbReference>
<dbReference type="InterPro" id="IPR013106">
    <property type="entry name" value="Ig_V-set"/>
</dbReference>
<dbReference type="PROSITE" id="PS50835">
    <property type="entry name" value="IG_LIKE"/>
    <property type="match status" value="1"/>
</dbReference>
<reference evidence="2" key="3">
    <citation type="submission" date="2025-09" db="UniProtKB">
        <authorList>
            <consortium name="Ensembl"/>
        </authorList>
    </citation>
    <scope>IDENTIFICATION</scope>
    <source>
        <strain evidence="2">Glennie</strain>
    </source>
</reference>
<dbReference type="Bgee" id="ENSOANG00000037823">
    <property type="expression patterns" value="Expressed in endometrium and 3 other cell types or tissues"/>
</dbReference>
<reference evidence="2 3" key="1">
    <citation type="journal article" date="2008" name="Nature">
        <title>Genome analysis of the platypus reveals unique signatures of evolution.</title>
        <authorList>
            <person name="Warren W.C."/>
            <person name="Hillier L.W."/>
            <person name="Marshall Graves J.A."/>
            <person name="Birney E."/>
            <person name="Ponting C.P."/>
            <person name="Grutzner F."/>
            <person name="Belov K."/>
            <person name="Miller W."/>
            <person name="Clarke L."/>
            <person name="Chinwalla A.T."/>
            <person name="Yang S.P."/>
            <person name="Heger A."/>
            <person name="Locke D.P."/>
            <person name="Miethke P."/>
            <person name="Waters P.D."/>
            <person name="Veyrunes F."/>
            <person name="Fulton L."/>
            <person name="Fulton B."/>
            <person name="Graves T."/>
            <person name="Wallis J."/>
            <person name="Puente X.S."/>
            <person name="Lopez-Otin C."/>
            <person name="Ordonez G.R."/>
            <person name="Eichler E.E."/>
            <person name="Chen L."/>
            <person name="Cheng Z."/>
            <person name="Deakin J.E."/>
            <person name="Alsop A."/>
            <person name="Thompson K."/>
            <person name="Kirby P."/>
            <person name="Papenfuss A.T."/>
            <person name="Wakefield M.J."/>
            <person name="Olender T."/>
            <person name="Lancet D."/>
            <person name="Huttley G.A."/>
            <person name="Smit A.F."/>
            <person name="Pask A."/>
            <person name="Temple-Smith P."/>
            <person name="Batzer M.A."/>
            <person name="Walker J.A."/>
            <person name="Konkel M.K."/>
            <person name="Harris R.S."/>
            <person name="Whittington C.M."/>
            <person name="Wong E.S."/>
            <person name="Gemmell N.J."/>
            <person name="Buschiazzo E."/>
            <person name="Vargas Jentzsch I.M."/>
            <person name="Merkel A."/>
            <person name="Schmitz J."/>
            <person name="Zemann A."/>
            <person name="Churakov G."/>
            <person name="Kriegs J.O."/>
            <person name="Brosius J."/>
            <person name="Murchison E.P."/>
            <person name="Sachidanandam R."/>
            <person name="Smith C."/>
            <person name="Hannon G.J."/>
            <person name="Tsend-Ayush E."/>
            <person name="McMillan D."/>
            <person name="Attenborough R."/>
            <person name="Rens W."/>
            <person name="Ferguson-Smith M."/>
            <person name="Lefevre C.M."/>
            <person name="Sharp J.A."/>
            <person name="Nicholas K.R."/>
            <person name="Ray D.A."/>
            <person name="Kube M."/>
            <person name="Reinhardt R."/>
            <person name="Pringle T.H."/>
            <person name="Taylor J."/>
            <person name="Jones R.C."/>
            <person name="Nixon B."/>
            <person name="Dacheux J.L."/>
            <person name="Niwa H."/>
            <person name="Sekita Y."/>
            <person name="Huang X."/>
            <person name="Stark A."/>
            <person name="Kheradpour P."/>
            <person name="Kellis M."/>
            <person name="Flicek P."/>
            <person name="Chen Y."/>
            <person name="Webber C."/>
            <person name="Hardison R."/>
            <person name="Nelson J."/>
            <person name="Hallsworth-Pepin K."/>
            <person name="Delehaunty K."/>
            <person name="Markovic C."/>
            <person name="Minx P."/>
            <person name="Feng Y."/>
            <person name="Kremitzki C."/>
            <person name="Mitreva M."/>
            <person name="Glasscock J."/>
            <person name="Wylie T."/>
            <person name="Wohldmann P."/>
            <person name="Thiru P."/>
            <person name="Nhan M.N."/>
            <person name="Pohl C.S."/>
            <person name="Smith S.M."/>
            <person name="Hou S."/>
            <person name="Nefedov M."/>
            <person name="de Jong P.J."/>
            <person name="Renfree M.B."/>
            <person name="Mardis E.R."/>
            <person name="Wilson R.K."/>
        </authorList>
    </citation>
    <scope>NUCLEOTIDE SEQUENCE [LARGE SCALE GENOMIC DNA]</scope>
    <source>
        <strain evidence="2 3">Glennie</strain>
    </source>
</reference>
<protein>
    <recommendedName>
        <fullName evidence="1">Ig-like domain-containing protein</fullName>
    </recommendedName>
</protein>
<dbReference type="InterPro" id="IPR013783">
    <property type="entry name" value="Ig-like_fold"/>
</dbReference>
<sequence>MYLLLGTGLVSLRQVRRIKMVSPSQLFGLLLLQISGSCGAKVLTQSPDSQSVSPGDKFTINCKSSETLTHSNGNNYLNWYQQKPGHPPKLLIYIASTRASGVPARFSGSGAGTDFTLTISSVEADDAADYYCGQATWVPPTVLQPCTKTFPCWLIGDVGLSQLIPVP</sequence>
<dbReference type="Gene3D" id="2.60.40.10">
    <property type="entry name" value="Immunoglobulins"/>
    <property type="match status" value="1"/>
</dbReference>
<evidence type="ECO:0000313" key="3">
    <source>
        <dbReference type="Proteomes" id="UP000002279"/>
    </source>
</evidence>
<dbReference type="AlphaFoldDB" id="A0A6I8NTL8"/>
<reference evidence="2" key="2">
    <citation type="submission" date="2025-08" db="UniProtKB">
        <authorList>
            <consortium name="Ensembl"/>
        </authorList>
    </citation>
    <scope>IDENTIFICATION</scope>
    <source>
        <strain evidence="2">Glennie</strain>
    </source>
</reference>
<dbReference type="InterPro" id="IPR007110">
    <property type="entry name" value="Ig-like_dom"/>
</dbReference>